<organism evidence="1 2">
    <name type="scientific">Tritrichomonas musculus</name>
    <dbReference type="NCBI Taxonomy" id="1915356"/>
    <lineage>
        <taxon>Eukaryota</taxon>
        <taxon>Metamonada</taxon>
        <taxon>Parabasalia</taxon>
        <taxon>Tritrichomonadida</taxon>
        <taxon>Tritrichomonadidae</taxon>
        <taxon>Tritrichomonas</taxon>
    </lineage>
</organism>
<proteinExistence type="predicted"/>
<evidence type="ECO:0008006" key="3">
    <source>
        <dbReference type="Google" id="ProtNLM"/>
    </source>
</evidence>
<reference evidence="1 2" key="1">
    <citation type="submission" date="2024-04" db="EMBL/GenBank/DDBJ databases">
        <title>Tritrichomonas musculus Genome.</title>
        <authorList>
            <person name="Alves-Ferreira E."/>
            <person name="Grigg M."/>
            <person name="Lorenzi H."/>
            <person name="Galac M."/>
        </authorList>
    </citation>
    <scope>NUCLEOTIDE SEQUENCE [LARGE SCALE GENOMIC DNA]</scope>
    <source>
        <strain evidence="1 2">EAF2021</strain>
    </source>
</reference>
<comment type="caution">
    <text evidence="1">The sequence shown here is derived from an EMBL/GenBank/DDBJ whole genome shotgun (WGS) entry which is preliminary data.</text>
</comment>
<evidence type="ECO:0000313" key="1">
    <source>
        <dbReference type="EMBL" id="KAK8878053.1"/>
    </source>
</evidence>
<evidence type="ECO:0000313" key="2">
    <source>
        <dbReference type="Proteomes" id="UP001470230"/>
    </source>
</evidence>
<sequence length="118" mass="14133">MNDIILYSAKINNTKFPCIIDEIKYETLTQYVNQTSRKAECPFSAEKTEKYRKSYVYTCTFSLNGCKARLVFTLYDDFYKNNYFTFNMKENEFRHCNHPVISRFTEAHRNCIDKSKIE</sequence>
<name>A0ABR2JJM2_9EUKA</name>
<dbReference type="EMBL" id="JAPFFF010000011">
    <property type="protein sequence ID" value="KAK8878053.1"/>
    <property type="molecule type" value="Genomic_DNA"/>
</dbReference>
<dbReference type="Proteomes" id="UP001470230">
    <property type="component" value="Unassembled WGS sequence"/>
</dbReference>
<protein>
    <recommendedName>
        <fullName evidence="3">FLYWCH-type domain-containing protein</fullName>
    </recommendedName>
</protein>
<keyword evidence="2" id="KW-1185">Reference proteome</keyword>
<gene>
    <name evidence="1" type="ORF">M9Y10_004816</name>
</gene>
<accession>A0ABR2JJM2</accession>